<dbReference type="AlphaFoldDB" id="A0AAU8AJ21"/>
<dbReference type="Gene3D" id="3.30.750.140">
    <property type="match status" value="1"/>
</dbReference>
<feature type="region of interest" description="Disordered" evidence="1">
    <location>
        <begin position="699"/>
        <end position="738"/>
    </location>
</feature>
<feature type="domain" description="Flagellar hook-length control protein-like C-terminal" evidence="2">
    <location>
        <begin position="753"/>
        <end position="820"/>
    </location>
</feature>
<protein>
    <submittedName>
        <fullName evidence="3">Flagellar hook-length control protein FliK</fullName>
    </submittedName>
</protein>
<dbReference type="RefSeq" id="WP_353473553.1">
    <property type="nucleotide sequence ID" value="NZ_CP123384.1"/>
</dbReference>
<feature type="compositionally biased region" description="Basic and acidic residues" evidence="1">
    <location>
        <begin position="479"/>
        <end position="488"/>
    </location>
</feature>
<feature type="compositionally biased region" description="Basic and acidic residues" evidence="1">
    <location>
        <begin position="296"/>
        <end position="309"/>
    </location>
</feature>
<feature type="compositionally biased region" description="Basic and acidic residues" evidence="1">
    <location>
        <begin position="378"/>
        <end position="387"/>
    </location>
</feature>
<accession>A0AAU8AJ21</accession>
<feature type="region of interest" description="Disordered" evidence="1">
    <location>
        <begin position="1"/>
        <end position="24"/>
    </location>
</feature>
<evidence type="ECO:0000313" key="3">
    <source>
        <dbReference type="EMBL" id="XCC94725.1"/>
    </source>
</evidence>
<feature type="compositionally biased region" description="Pro residues" evidence="1">
    <location>
        <begin position="1"/>
        <end position="14"/>
    </location>
</feature>
<dbReference type="CDD" id="cd17470">
    <property type="entry name" value="T3SS_Flik_C"/>
    <property type="match status" value="1"/>
</dbReference>
<feature type="region of interest" description="Disordered" evidence="1">
    <location>
        <begin position="815"/>
        <end position="866"/>
    </location>
</feature>
<dbReference type="EMBL" id="CP123384">
    <property type="protein sequence ID" value="XCC94725.1"/>
    <property type="molecule type" value="Genomic_DNA"/>
</dbReference>
<feature type="region of interest" description="Disordered" evidence="1">
    <location>
        <begin position="263"/>
        <end position="417"/>
    </location>
</feature>
<organism evidence="3">
    <name type="scientific">Alloyangia sp. H15</name>
    <dbReference type="NCBI Taxonomy" id="3029062"/>
    <lineage>
        <taxon>Bacteria</taxon>
        <taxon>Pseudomonadati</taxon>
        <taxon>Pseudomonadota</taxon>
        <taxon>Alphaproteobacteria</taxon>
        <taxon>Rhodobacterales</taxon>
        <taxon>Roseobacteraceae</taxon>
        <taxon>Alloyangia</taxon>
    </lineage>
</organism>
<feature type="region of interest" description="Disordered" evidence="1">
    <location>
        <begin position="212"/>
        <end position="249"/>
    </location>
</feature>
<gene>
    <name evidence="3" type="ORF">PVT71_05770</name>
</gene>
<sequence length="866" mass="92488">MLPMPLDTPPPSARPWPTTQPGVETRAEMPDALVVGATRVSGADFGTAFREAMRDIQPEELGNEAGPVMSDTPMATCKDDLIAARSEAPDQSAGMGESPEVTEEEHRWYGIEPLDDIALPELVEKNIGTPEILRGLNILSPEPDEEGVGDPSIVSIQRSGPDNALQMTTGPRLGGPMVLQHFLEAVLFQADAEAAPPKNPALREADCGYRTSEPRLAGDESASPALPEVSRAQDGIPNVSPMAMPLLPRSKSPEVISSVLREARPDGQKSQEGSEQEMADSGVLAKDEIASGEFPARWRPDPGHVRPADESPAPVRRVNSDGDNAYPRKAFEETEAISAGPRALLAWDAARERKANPDRPPSGRQRVHTAHQQVAARKLGEESEARGRSTPSGKPRSDARSIQPASESQSLSVAVGASASAPGVMLSNVSLPVIQHGKGSAHRSSGAEPRSAELQEKIMARSVSAVRAPSEPSASTGPDVERRARPWEQRPSPELPATVTAVIEPEDRDSESVQPEARRLRGTAAPAPSISETLQSESDVRPADVRSRDRRPVTPRASGKLPARLGTDRQSEAGFPVAVRPDRTETGGSMSADGRGSSAPEWRALGWGKAGGRDPELAEGHSRGDPADVNKQIFLRKEPGKAHVSAVEMRSTRLHPPSNAAPPQPLPDMSVRDAGQSKSSVAKPETRAVVEAVNGLLSEPKPLRSRDSDEPLSEALLPRAPASVLPARDSGPVPRNVPMSPLRQVAEAIVAGAEGEVDIRLEPEELGRVRFHIQLTDHGVALHVSADRPETLEMLRRNVDQLARYLSESDIQSSNFSFSGERRGRPAAAPSTKGPGAQATSERVSGGRSDAVAHWRISPKGMDLRL</sequence>
<name>A0AAU8AJ21_9RHOB</name>
<dbReference type="InterPro" id="IPR021136">
    <property type="entry name" value="Flagellar_hook_control-like_C"/>
</dbReference>
<evidence type="ECO:0000259" key="2">
    <source>
        <dbReference type="Pfam" id="PF02120"/>
    </source>
</evidence>
<keyword evidence="3" id="KW-0282">Flagellum</keyword>
<feature type="compositionally biased region" description="Basic and acidic residues" evidence="1">
    <location>
        <begin position="450"/>
        <end position="459"/>
    </location>
</feature>
<feature type="compositionally biased region" description="Basic and acidic residues" evidence="1">
    <location>
        <begin position="611"/>
        <end position="628"/>
    </location>
</feature>
<dbReference type="Pfam" id="PF02120">
    <property type="entry name" value="Flg_hook"/>
    <property type="match status" value="1"/>
</dbReference>
<feature type="region of interest" description="Disordered" evidence="1">
    <location>
        <begin position="435"/>
        <end position="685"/>
    </location>
</feature>
<dbReference type="InterPro" id="IPR038610">
    <property type="entry name" value="FliK-like_C_sf"/>
</dbReference>
<keyword evidence="3" id="KW-0969">Cilium</keyword>
<evidence type="ECO:0000256" key="1">
    <source>
        <dbReference type="SAM" id="MobiDB-lite"/>
    </source>
</evidence>
<proteinExistence type="predicted"/>
<keyword evidence="3" id="KW-0966">Cell projection</keyword>
<feature type="compositionally biased region" description="Basic and acidic residues" evidence="1">
    <location>
        <begin position="538"/>
        <end position="552"/>
    </location>
</feature>
<reference evidence="3" key="1">
    <citation type="submission" date="2023-02" db="EMBL/GenBank/DDBJ databases">
        <title>Description and genomic characterization of Salipiger bruguierae sp. nov., isolated from the sediment of mangrove plant Bruguiera sexangula.</title>
        <authorList>
            <person name="Long M."/>
        </authorList>
    </citation>
    <scope>NUCLEOTIDE SEQUENCE</scope>
    <source>
        <strain evidence="3">H15</strain>
    </source>
</reference>